<proteinExistence type="predicted"/>
<name>A0ABQ5E511_9ASTR</name>
<sequence length="82" mass="9368">MKSVIKCKTAKEILTDLILSHEGPSETRDTKIAVLRLKFNGFKAIEDSDSDVEEDTRSSQEFLVDPNQEFHDKALLANQKRF</sequence>
<dbReference type="Proteomes" id="UP001151760">
    <property type="component" value="Unassembled WGS sequence"/>
</dbReference>
<protein>
    <submittedName>
        <fullName evidence="1">Uncharacterized protein</fullName>
    </submittedName>
</protein>
<accession>A0ABQ5E511</accession>
<keyword evidence="2" id="KW-1185">Reference proteome</keyword>
<dbReference type="EMBL" id="BQNB010015943">
    <property type="protein sequence ID" value="GJT45943.1"/>
    <property type="molecule type" value="Genomic_DNA"/>
</dbReference>
<gene>
    <name evidence="1" type="ORF">Tco_0954658</name>
</gene>
<reference evidence="1" key="1">
    <citation type="journal article" date="2022" name="Int. J. Mol. Sci.">
        <title>Draft Genome of Tanacetum Coccineum: Genomic Comparison of Closely Related Tanacetum-Family Plants.</title>
        <authorList>
            <person name="Yamashiro T."/>
            <person name="Shiraishi A."/>
            <person name="Nakayama K."/>
            <person name="Satake H."/>
        </authorList>
    </citation>
    <scope>NUCLEOTIDE SEQUENCE</scope>
</reference>
<comment type="caution">
    <text evidence="1">The sequence shown here is derived from an EMBL/GenBank/DDBJ whole genome shotgun (WGS) entry which is preliminary data.</text>
</comment>
<organism evidence="1 2">
    <name type="scientific">Tanacetum coccineum</name>
    <dbReference type="NCBI Taxonomy" id="301880"/>
    <lineage>
        <taxon>Eukaryota</taxon>
        <taxon>Viridiplantae</taxon>
        <taxon>Streptophyta</taxon>
        <taxon>Embryophyta</taxon>
        <taxon>Tracheophyta</taxon>
        <taxon>Spermatophyta</taxon>
        <taxon>Magnoliopsida</taxon>
        <taxon>eudicotyledons</taxon>
        <taxon>Gunneridae</taxon>
        <taxon>Pentapetalae</taxon>
        <taxon>asterids</taxon>
        <taxon>campanulids</taxon>
        <taxon>Asterales</taxon>
        <taxon>Asteraceae</taxon>
        <taxon>Asteroideae</taxon>
        <taxon>Anthemideae</taxon>
        <taxon>Anthemidinae</taxon>
        <taxon>Tanacetum</taxon>
    </lineage>
</organism>
<evidence type="ECO:0000313" key="1">
    <source>
        <dbReference type="EMBL" id="GJT45943.1"/>
    </source>
</evidence>
<reference evidence="1" key="2">
    <citation type="submission" date="2022-01" db="EMBL/GenBank/DDBJ databases">
        <authorList>
            <person name="Yamashiro T."/>
            <person name="Shiraishi A."/>
            <person name="Satake H."/>
            <person name="Nakayama K."/>
        </authorList>
    </citation>
    <scope>NUCLEOTIDE SEQUENCE</scope>
</reference>
<evidence type="ECO:0000313" key="2">
    <source>
        <dbReference type="Proteomes" id="UP001151760"/>
    </source>
</evidence>